<evidence type="ECO:0000256" key="10">
    <source>
        <dbReference type="ARBA" id="ARBA00023242"/>
    </source>
</evidence>
<dbReference type="PRINTS" id="PR00047">
    <property type="entry name" value="STROIDFINGER"/>
</dbReference>
<dbReference type="InterPro" id="IPR000536">
    <property type="entry name" value="Nucl_hrmn_rcpt_lig-bd"/>
</dbReference>
<comment type="similarity">
    <text evidence="2 11">Belongs to the nuclear hormone receptor family.</text>
</comment>
<dbReference type="PROSITE" id="PS51030">
    <property type="entry name" value="NUCLEAR_REC_DBD_2"/>
    <property type="match status" value="1"/>
</dbReference>
<evidence type="ECO:0000259" key="12">
    <source>
        <dbReference type="PROSITE" id="PS51030"/>
    </source>
</evidence>
<dbReference type="PANTHER" id="PTHR46587:SF7">
    <property type="entry name" value="NUCLEAR HORMONE RECEPTOR FAMILY MEMBER NHR-19"/>
    <property type="match status" value="1"/>
</dbReference>
<dbReference type="AlphaFoldDB" id="A0A7E4UZR8"/>
<sequence>MPTVKCVVCSDSTTAGRHYGVNCCLGCKSFFRRAVVCKRVYFCEKNNQCDVQQRSGRQSCRACRLQKCYDAGMNQNALHPHRDMFGRRDDGNSPPALLPNIEKDVMQCKHMPSTPRNSDLLTMQTFLTADRRIRSKMLDKFRVHDEAKRLSIANGTAEFREANTEYYADGLRMVSMADMAAVTSEECFAMLEWANSLSDFSALPVNLRTRLLRKFALYHIVMELCYHTAKSGLDDVWLLPNGSCFPRAVSALPVDKQKVVTAGRIWRQEKLYNTMTARCIDEVAMPMRLMDMTDEEFVVLKLVMLFRNDTGDDSCNENTINEQLTKNRDRAINALFAHYQSIKVDNYPERFGNVLLLISGIVSAASALQESYQVMRLFNIVPFDTISQELLFNGSTD</sequence>
<evidence type="ECO:0000259" key="13">
    <source>
        <dbReference type="PROSITE" id="PS51843"/>
    </source>
</evidence>
<evidence type="ECO:0000256" key="1">
    <source>
        <dbReference type="ARBA" id="ARBA00004123"/>
    </source>
</evidence>
<dbReference type="PANTHER" id="PTHR46587">
    <property type="entry name" value="NUCLEAR HORMONE RECEPTOR FAMILY"/>
    <property type="match status" value="1"/>
</dbReference>
<dbReference type="Pfam" id="PF00105">
    <property type="entry name" value="zf-C4"/>
    <property type="match status" value="1"/>
</dbReference>
<evidence type="ECO:0000256" key="3">
    <source>
        <dbReference type="ARBA" id="ARBA00022723"/>
    </source>
</evidence>
<name>A0A7E4UZR8_PANRE</name>
<evidence type="ECO:0000256" key="6">
    <source>
        <dbReference type="ARBA" id="ARBA00023015"/>
    </source>
</evidence>
<reference evidence="14" key="1">
    <citation type="journal article" date="2013" name="Genetics">
        <title>The draft genome and transcriptome of Panagrellus redivivus are shaped by the harsh demands of a free-living lifestyle.</title>
        <authorList>
            <person name="Srinivasan J."/>
            <person name="Dillman A.R."/>
            <person name="Macchietto M.G."/>
            <person name="Heikkinen L."/>
            <person name="Lakso M."/>
            <person name="Fracchia K.M."/>
            <person name="Antoshechkin I."/>
            <person name="Mortazavi A."/>
            <person name="Wong G."/>
            <person name="Sternberg P.W."/>
        </authorList>
    </citation>
    <scope>NUCLEOTIDE SEQUENCE [LARGE SCALE GENOMIC DNA]</scope>
    <source>
        <strain evidence="14">MT8872</strain>
    </source>
</reference>
<feature type="domain" description="Nuclear receptor" evidence="12">
    <location>
        <begin position="3"/>
        <end position="80"/>
    </location>
</feature>
<dbReference type="PROSITE" id="PS51843">
    <property type="entry name" value="NR_LBD"/>
    <property type="match status" value="1"/>
</dbReference>
<dbReference type="InterPro" id="IPR035500">
    <property type="entry name" value="NHR-like_dom_sf"/>
</dbReference>
<evidence type="ECO:0000256" key="11">
    <source>
        <dbReference type="RuleBase" id="RU004334"/>
    </source>
</evidence>
<keyword evidence="7 11" id="KW-0238">DNA-binding</keyword>
<protein>
    <submittedName>
        <fullName evidence="15">Nuclear receptor domain-containing protein</fullName>
    </submittedName>
</protein>
<dbReference type="InterPro" id="IPR001723">
    <property type="entry name" value="Nuclear_hrmn_rcpt"/>
</dbReference>
<dbReference type="SUPFAM" id="SSF57716">
    <property type="entry name" value="Glucocorticoid receptor-like (DNA-binding domain)"/>
    <property type="match status" value="1"/>
</dbReference>
<keyword evidence="5 11" id="KW-0862">Zinc</keyword>
<dbReference type="GO" id="GO:0000978">
    <property type="term" value="F:RNA polymerase II cis-regulatory region sequence-specific DNA binding"/>
    <property type="evidence" value="ECO:0007669"/>
    <property type="project" value="InterPro"/>
</dbReference>
<keyword evidence="3 11" id="KW-0479">Metal-binding</keyword>
<dbReference type="Gene3D" id="3.30.50.10">
    <property type="entry name" value="Erythroid Transcription Factor GATA-1, subunit A"/>
    <property type="match status" value="1"/>
</dbReference>
<dbReference type="Gene3D" id="1.10.565.10">
    <property type="entry name" value="Retinoid X Receptor"/>
    <property type="match status" value="1"/>
</dbReference>
<evidence type="ECO:0000256" key="7">
    <source>
        <dbReference type="ARBA" id="ARBA00023125"/>
    </source>
</evidence>
<evidence type="ECO:0000256" key="2">
    <source>
        <dbReference type="ARBA" id="ARBA00005993"/>
    </source>
</evidence>
<keyword evidence="9 11" id="KW-0675">Receptor</keyword>
<keyword evidence="4 11" id="KW-0863">Zinc-finger</keyword>
<evidence type="ECO:0000313" key="15">
    <source>
        <dbReference type="WBParaSite" id="Pan_g1483.t1"/>
    </source>
</evidence>
<dbReference type="Pfam" id="PF00104">
    <property type="entry name" value="Hormone_recep"/>
    <property type="match status" value="1"/>
</dbReference>
<dbReference type="GO" id="GO:0008270">
    <property type="term" value="F:zinc ion binding"/>
    <property type="evidence" value="ECO:0007669"/>
    <property type="project" value="UniProtKB-KW"/>
</dbReference>
<dbReference type="SUPFAM" id="SSF48508">
    <property type="entry name" value="Nuclear receptor ligand-binding domain"/>
    <property type="match status" value="1"/>
</dbReference>
<dbReference type="InterPro" id="IPR001628">
    <property type="entry name" value="Znf_hrmn_rcpt"/>
</dbReference>
<keyword evidence="8 11" id="KW-0804">Transcription</keyword>
<dbReference type="InterPro" id="IPR049636">
    <property type="entry name" value="HNF4-like_DBD"/>
</dbReference>
<dbReference type="CDD" id="cd06960">
    <property type="entry name" value="NR_DBD_HNF4A"/>
    <property type="match status" value="1"/>
</dbReference>
<evidence type="ECO:0000256" key="8">
    <source>
        <dbReference type="ARBA" id="ARBA00023163"/>
    </source>
</evidence>
<dbReference type="GO" id="GO:0003700">
    <property type="term" value="F:DNA-binding transcription factor activity"/>
    <property type="evidence" value="ECO:0007669"/>
    <property type="project" value="InterPro"/>
</dbReference>
<reference evidence="15" key="2">
    <citation type="submission" date="2020-10" db="UniProtKB">
        <authorList>
            <consortium name="WormBaseParasite"/>
        </authorList>
    </citation>
    <scope>IDENTIFICATION</scope>
</reference>
<evidence type="ECO:0000256" key="4">
    <source>
        <dbReference type="ARBA" id="ARBA00022771"/>
    </source>
</evidence>
<dbReference type="WBParaSite" id="Pan_g1483.t1">
    <property type="protein sequence ID" value="Pan_g1483.t1"/>
    <property type="gene ID" value="Pan_g1483"/>
</dbReference>
<dbReference type="PROSITE" id="PS00031">
    <property type="entry name" value="NUCLEAR_REC_DBD_1"/>
    <property type="match status" value="1"/>
</dbReference>
<evidence type="ECO:0000313" key="14">
    <source>
        <dbReference type="Proteomes" id="UP000492821"/>
    </source>
</evidence>
<proteinExistence type="inferred from homology"/>
<accession>A0A7E4UZR8</accession>
<feature type="domain" description="NR LBD" evidence="13">
    <location>
        <begin position="151"/>
        <end position="394"/>
    </location>
</feature>
<keyword evidence="10 11" id="KW-0539">Nucleus</keyword>
<evidence type="ECO:0000256" key="9">
    <source>
        <dbReference type="ARBA" id="ARBA00023170"/>
    </source>
</evidence>
<keyword evidence="6 11" id="KW-0805">Transcription regulation</keyword>
<keyword evidence="14" id="KW-1185">Reference proteome</keyword>
<dbReference type="SMART" id="SM00430">
    <property type="entry name" value="HOLI"/>
    <property type="match status" value="1"/>
</dbReference>
<evidence type="ECO:0000256" key="5">
    <source>
        <dbReference type="ARBA" id="ARBA00022833"/>
    </source>
</evidence>
<organism evidence="14 15">
    <name type="scientific">Panagrellus redivivus</name>
    <name type="common">Microworm</name>
    <dbReference type="NCBI Taxonomy" id="6233"/>
    <lineage>
        <taxon>Eukaryota</taxon>
        <taxon>Metazoa</taxon>
        <taxon>Ecdysozoa</taxon>
        <taxon>Nematoda</taxon>
        <taxon>Chromadorea</taxon>
        <taxon>Rhabditida</taxon>
        <taxon>Tylenchina</taxon>
        <taxon>Panagrolaimomorpha</taxon>
        <taxon>Panagrolaimoidea</taxon>
        <taxon>Panagrolaimidae</taxon>
        <taxon>Panagrellus</taxon>
    </lineage>
</organism>
<dbReference type="SMART" id="SM00399">
    <property type="entry name" value="ZnF_C4"/>
    <property type="match status" value="1"/>
</dbReference>
<dbReference type="PRINTS" id="PR00398">
    <property type="entry name" value="STRDHORMONER"/>
</dbReference>
<dbReference type="Proteomes" id="UP000492821">
    <property type="component" value="Unassembled WGS sequence"/>
</dbReference>
<dbReference type="GO" id="GO:0005634">
    <property type="term" value="C:nucleus"/>
    <property type="evidence" value="ECO:0007669"/>
    <property type="project" value="UniProtKB-SubCell"/>
</dbReference>
<dbReference type="InterPro" id="IPR013088">
    <property type="entry name" value="Znf_NHR/GATA"/>
</dbReference>
<comment type="subcellular location">
    <subcellularLocation>
        <location evidence="1 11">Nucleus</location>
    </subcellularLocation>
</comment>